<dbReference type="NCBIfam" id="TIGR00912">
    <property type="entry name" value="2A0309"/>
    <property type="match status" value="1"/>
</dbReference>
<sequence length="366" mass="40827">MLNKTLQKISAWQFGLLMIVVVTASEILFAPRHASMFAKQDAWLSMALTILPGIFMVMLMTALLNRYPGLSIVEIGYRILGSWGGLLLAVFLSYSMFLNVATNLKSLTSFVKQYSLPQTPSLAIAGIFMSVCAIAVLAGIEIQGRCAELIVPINLLFIVLVLCFSIPNMKPDLIKPVLGNDILPILQGTVLPSFWILQGSFVMLGFILPFLGRLPAGRTISLYSVGFSVLLLVVITAHTLTVIGPFTSEMTYPVYNVVRMINIGDFFERIDIIISFVWLSGYFLKNSIFLYAFCHSVSRLFGLKDYRDIVIPLSVLSVLQVYWSFSGYEQMQEFSIHTLSITVWITYFLIPLALLVVDSMRVKGKV</sequence>
<feature type="transmembrane region" description="Helical" evidence="8">
    <location>
        <begin position="12"/>
        <end position="30"/>
    </location>
</feature>
<feature type="transmembrane region" description="Helical" evidence="8">
    <location>
        <begin position="306"/>
        <end position="325"/>
    </location>
</feature>
<evidence type="ECO:0000256" key="5">
    <source>
        <dbReference type="ARBA" id="ARBA00022692"/>
    </source>
</evidence>
<keyword evidence="10" id="KW-1185">Reference proteome</keyword>
<dbReference type="PANTHER" id="PTHR34975:SF2">
    <property type="entry name" value="SPORE GERMINATION PROTEIN A2"/>
    <property type="match status" value="1"/>
</dbReference>
<organism evidence="9 10">
    <name type="scientific">Paenibacillus spongiae</name>
    <dbReference type="NCBI Taxonomy" id="2909671"/>
    <lineage>
        <taxon>Bacteria</taxon>
        <taxon>Bacillati</taxon>
        <taxon>Bacillota</taxon>
        <taxon>Bacilli</taxon>
        <taxon>Bacillales</taxon>
        <taxon>Paenibacillaceae</taxon>
        <taxon>Paenibacillus</taxon>
    </lineage>
</organism>
<accession>A0ABY5SF78</accession>
<dbReference type="Pfam" id="PF03845">
    <property type="entry name" value="Spore_permease"/>
    <property type="match status" value="1"/>
</dbReference>
<proteinExistence type="inferred from homology"/>
<comment type="similarity">
    <text evidence="2">Belongs to the amino acid-polyamine-organocation (APC) superfamily. Spore germination protein (SGP) (TC 2.A.3.9) family.</text>
</comment>
<feature type="transmembrane region" description="Helical" evidence="8">
    <location>
        <begin position="121"/>
        <end position="142"/>
    </location>
</feature>
<reference evidence="9" key="1">
    <citation type="submission" date="2022-01" db="EMBL/GenBank/DDBJ databases">
        <title>Paenibacillus spongiae sp. nov., isolated from marine sponge.</title>
        <authorList>
            <person name="Li Z."/>
            <person name="Zhang M."/>
        </authorList>
    </citation>
    <scope>NUCLEOTIDE SEQUENCE</scope>
    <source>
        <strain evidence="9">PHS-Z3</strain>
    </source>
</reference>
<evidence type="ECO:0000256" key="6">
    <source>
        <dbReference type="ARBA" id="ARBA00022989"/>
    </source>
</evidence>
<comment type="subcellular location">
    <subcellularLocation>
        <location evidence="1">Membrane</location>
        <topology evidence="1">Multi-pass membrane protein</topology>
    </subcellularLocation>
</comment>
<gene>
    <name evidence="9" type="ORF">L1F29_12740</name>
</gene>
<feature type="transmembrane region" description="Helical" evidence="8">
    <location>
        <begin position="272"/>
        <end position="294"/>
    </location>
</feature>
<evidence type="ECO:0000256" key="1">
    <source>
        <dbReference type="ARBA" id="ARBA00004141"/>
    </source>
</evidence>
<evidence type="ECO:0000256" key="2">
    <source>
        <dbReference type="ARBA" id="ARBA00007998"/>
    </source>
</evidence>
<protein>
    <submittedName>
        <fullName evidence="9">Spore germination protein</fullName>
    </submittedName>
</protein>
<keyword evidence="4" id="KW-0309">Germination</keyword>
<keyword evidence="6 8" id="KW-1133">Transmembrane helix</keyword>
<keyword evidence="7 8" id="KW-0472">Membrane</keyword>
<feature type="transmembrane region" description="Helical" evidence="8">
    <location>
        <begin position="223"/>
        <end position="246"/>
    </location>
</feature>
<feature type="transmembrane region" description="Helical" evidence="8">
    <location>
        <begin position="337"/>
        <end position="357"/>
    </location>
</feature>
<evidence type="ECO:0000256" key="4">
    <source>
        <dbReference type="ARBA" id="ARBA00022544"/>
    </source>
</evidence>
<keyword evidence="3" id="KW-0813">Transport</keyword>
<keyword evidence="5 8" id="KW-0812">Transmembrane</keyword>
<name>A0ABY5SF78_9BACL</name>
<evidence type="ECO:0000313" key="10">
    <source>
        <dbReference type="Proteomes" id="UP001057877"/>
    </source>
</evidence>
<feature type="transmembrane region" description="Helical" evidence="8">
    <location>
        <begin position="189"/>
        <end position="211"/>
    </location>
</feature>
<dbReference type="Proteomes" id="UP001057877">
    <property type="component" value="Chromosome"/>
</dbReference>
<dbReference type="RefSeq" id="WP_258388681.1">
    <property type="nucleotide sequence ID" value="NZ_CP091430.1"/>
</dbReference>
<evidence type="ECO:0000256" key="8">
    <source>
        <dbReference type="SAM" id="Phobius"/>
    </source>
</evidence>
<feature type="transmembrane region" description="Helical" evidence="8">
    <location>
        <begin position="42"/>
        <end position="64"/>
    </location>
</feature>
<dbReference type="PANTHER" id="PTHR34975">
    <property type="entry name" value="SPORE GERMINATION PROTEIN A2"/>
    <property type="match status" value="1"/>
</dbReference>
<evidence type="ECO:0000256" key="3">
    <source>
        <dbReference type="ARBA" id="ARBA00022448"/>
    </source>
</evidence>
<dbReference type="EMBL" id="CP091430">
    <property type="protein sequence ID" value="UVI32631.1"/>
    <property type="molecule type" value="Genomic_DNA"/>
</dbReference>
<feature type="transmembrane region" description="Helical" evidence="8">
    <location>
        <begin position="149"/>
        <end position="169"/>
    </location>
</feature>
<dbReference type="InterPro" id="IPR004761">
    <property type="entry name" value="Spore_GerAB"/>
</dbReference>
<evidence type="ECO:0000256" key="7">
    <source>
        <dbReference type="ARBA" id="ARBA00023136"/>
    </source>
</evidence>
<feature type="transmembrane region" description="Helical" evidence="8">
    <location>
        <begin position="76"/>
        <end position="101"/>
    </location>
</feature>
<evidence type="ECO:0000313" key="9">
    <source>
        <dbReference type="EMBL" id="UVI32631.1"/>
    </source>
</evidence>